<evidence type="ECO:0000256" key="3">
    <source>
        <dbReference type="ARBA" id="ARBA00022490"/>
    </source>
</evidence>
<gene>
    <name evidence="13" type="ORF">PANDA_020134</name>
</gene>
<dbReference type="CDD" id="cd02845">
    <property type="entry name" value="PAZ_piwi_like"/>
    <property type="match status" value="1"/>
</dbReference>
<evidence type="ECO:0000259" key="11">
    <source>
        <dbReference type="PROSITE" id="PS50821"/>
    </source>
</evidence>
<dbReference type="InterPro" id="IPR036085">
    <property type="entry name" value="PAZ_dom_sf"/>
</dbReference>
<feature type="domain" description="Piwi" evidence="12">
    <location>
        <begin position="487"/>
        <end position="786"/>
    </location>
</feature>
<keyword evidence="4" id="KW-0221">Differentiation</keyword>
<evidence type="ECO:0000256" key="6">
    <source>
        <dbReference type="ARBA" id="ARBA00022871"/>
    </source>
</evidence>
<dbReference type="InterPro" id="IPR003100">
    <property type="entry name" value="PAZ_dom"/>
</dbReference>
<keyword evidence="9" id="KW-0469">Meiosis</keyword>
<dbReference type="GO" id="GO:0031047">
    <property type="term" value="P:regulatory ncRNA-mediated gene silencing"/>
    <property type="evidence" value="ECO:0007669"/>
    <property type="project" value="UniProtKB-KW"/>
</dbReference>
<sequence>LSSGNARCTFIERGGKIRRDFMDLAVCTREKLAHVRDCKRGSSGVPVKLVTNLFRLDLPQDWQLYQYHVAYVPDLESRRLRIALLYSHKELSNKTKAFDGVILFLSQKLEEKVTELSGETPRGETVKITVTLTRELPASSPVCTQVFNIIFRKILKKLAMYQIGRNFYKPSEPVEIPQHKLSLWPGFAISVSQFESSLLFTADVSYKILRNETVLEFMTRIYQETDTSCFTQTCEKQLLGLIVLTRYNNKTYRIDDIDWSVKPTHTFQKRDGTEITYVDYYKQQYDITLSDLNQPVLVSLLKSKRNDNTEARVAHLIPELCFLTGLTRQATSDFQLMKAVAEETRLSPLGRQQHLARLADDIQRNKDARFELETWGLHFGCQMSLTGRVLPSEKILMQDHVCQPASAAEWSKDMRNCKILSARSLTKWLIVCSHRDENVTEDFLHCLRRAGSAVGFNVDYPKIMKVQENPAAFLSVLQKHVDPHVQLVMCILPSNQKSYYDCIKKYLSCVFPVPSQCVLARTLTRQGMMMSIATKIAMQMACKLGGELWAVEIPLKSLMVVGIDVCKHEFSKGMVVVGFVASINPGITRWFSRCTLQRTTTDVADCLKVFMTGALNRWYKQNHALPARIIVYRDGVGDGQLKTLIEYEVPQLLSSVTEASSNTSTKLSVIVVRKKCLLRFFMELNRSVQNPPLGTVVDSEATRPEWQVPLESQYDFYLISQTASRGTVTPTHYNVIYDNNGLKPDHMQRLTFKLCHVYYNWPGLISIPAPCQYAHKLTFLVAQSIHKEPSLELANSLFYL</sequence>
<keyword evidence="8" id="KW-0943">RNA-mediated gene silencing</keyword>
<evidence type="ECO:0008006" key="14">
    <source>
        <dbReference type="Google" id="ProtNLM"/>
    </source>
</evidence>
<dbReference type="FunFam" id="3.30.420.10:FF:000014">
    <property type="entry name" value="Piwi-like RNA-mediated gene silencing 1"/>
    <property type="match status" value="1"/>
</dbReference>
<dbReference type="InParanoid" id="D2I3M6"/>
<name>D2I3M6_AILME</name>
<dbReference type="Pfam" id="PF23278">
    <property type="entry name" value="Piwi_N"/>
    <property type="match status" value="1"/>
</dbReference>
<protein>
    <recommendedName>
        <fullName evidence="14">Piwi like RNA-mediated gene silencing 4</fullName>
    </recommendedName>
</protein>
<dbReference type="PROSITE" id="PS50821">
    <property type="entry name" value="PAZ"/>
    <property type="match status" value="1"/>
</dbReference>
<accession>D2I3M6</accession>
<dbReference type="SMART" id="SM00949">
    <property type="entry name" value="PAZ"/>
    <property type="match status" value="1"/>
</dbReference>
<comment type="subcellular location">
    <subcellularLocation>
        <location evidence="1">Cytoplasm</location>
    </subcellularLocation>
</comment>
<dbReference type="InterPro" id="IPR003165">
    <property type="entry name" value="Piwi"/>
</dbReference>
<dbReference type="SMART" id="SM00950">
    <property type="entry name" value="Piwi"/>
    <property type="match status" value="1"/>
</dbReference>
<dbReference type="GO" id="GO:0007283">
    <property type="term" value="P:spermatogenesis"/>
    <property type="evidence" value="ECO:0007669"/>
    <property type="project" value="UniProtKB-KW"/>
</dbReference>
<organism evidence="13">
    <name type="scientific">Ailuropoda melanoleuca</name>
    <name type="common">Giant panda</name>
    <dbReference type="NCBI Taxonomy" id="9646"/>
    <lineage>
        <taxon>Eukaryota</taxon>
        <taxon>Metazoa</taxon>
        <taxon>Chordata</taxon>
        <taxon>Craniata</taxon>
        <taxon>Vertebrata</taxon>
        <taxon>Euteleostomi</taxon>
        <taxon>Mammalia</taxon>
        <taxon>Eutheria</taxon>
        <taxon>Laurasiatheria</taxon>
        <taxon>Carnivora</taxon>
        <taxon>Caniformia</taxon>
        <taxon>Ursidae</taxon>
        <taxon>Ailuropoda</taxon>
    </lineage>
</organism>
<feature type="non-terminal residue" evidence="13">
    <location>
        <position position="800"/>
    </location>
</feature>
<evidence type="ECO:0000256" key="7">
    <source>
        <dbReference type="ARBA" id="ARBA00022884"/>
    </source>
</evidence>
<reference evidence="13" key="1">
    <citation type="journal article" date="2010" name="Nature">
        <title>The sequence and de novo assembly of the giant panda genome.</title>
        <authorList>
            <person name="Li R."/>
            <person name="Fan W."/>
            <person name="Tian G."/>
            <person name="Zhu H."/>
            <person name="He L."/>
            <person name="Cai J."/>
            <person name="Huang Q."/>
            <person name="Cai Q."/>
            <person name="Li B."/>
            <person name="Bai Y."/>
            <person name="Zhang Z."/>
            <person name="Zhang Y."/>
            <person name="Wang W."/>
            <person name="Li J."/>
            <person name="Wei F."/>
            <person name="Li H."/>
            <person name="Jian M."/>
            <person name="Li J."/>
            <person name="Zhang Z."/>
            <person name="Nielsen R."/>
            <person name="Li D."/>
            <person name="Gu W."/>
            <person name="Yang Z."/>
            <person name="Xuan Z."/>
            <person name="Ryder O.A."/>
            <person name="Leung F.C."/>
            <person name="Zhou Y."/>
            <person name="Cao J."/>
            <person name="Sun X."/>
            <person name="Fu Y."/>
            <person name="Fang X."/>
            <person name="Guo X."/>
            <person name="Wang B."/>
            <person name="Hou R."/>
            <person name="Shen F."/>
            <person name="Mu B."/>
            <person name="Ni P."/>
            <person name="Lin R."/>
            <person name="Qian W."/>
            <person name="Wang G."/>
            <person name="Yu C."/>
            <person name="Nie W."/>
            <person name="Wang J."/>
            <person name="Wu Z."/>
            <person name="Liang H."/>
            <person name="Min J."/>
            <person name="Wu Q."/>
            <person name="Cheng S."/>
            <person name="Ruan J."/>
            <person name="Wang M."/>
            <person name="Shi Z."/>
            <person name="Wen M."/>
            <person name="Liu B."/>
            <person name="Ren X."/>
            <person name="Zheng H."/>
            <person name="Dong D."/>
            <person name="Cook K."/>
            <person name="Shan G."/>
            <person name="Zhang H."/>
            <person name="Kosiol C."/>
            <person name="Xie X."/>
            <person name="Lu Z."/>
            <person name="Zheng H."/>
            <person name="Li Y."/>
            <person name="Steiner C.C."/>
            <person name="Lam T.T."/>
            <person name="Lin S."/>
            <person name="Zhang Q."/>
            <person name="Li G."/>
            <person name="Tian J."/>
            <person name="Gong T."/>
            <person name="Liu H."/>
            <person name="Zhang D."/>
            <person name="Fang L."/>
            <person name="Ye C."/>
            <person name="Zhang J."/>
            <person name="Hu W."/>
            <person name="Xu A."/>
            <person name="Ren Y."/>
            <person name="Zhang G."/>
            <person name="Bruford M.W."/>
            <person name="Li Q."/>
            <person name="Ma L."/>
            <person name="Guo Y."/>
            <person name="An N."/>
            <person name="Hu Y."/>
            <person name="Zheng Y."/>
            <person name="Shi Y."/>
            <person name="Li Z."/>
            <person name="Liu Q."/>
            <person name="Chen Y."/>
            <person name="Zhao J."/>
            <person name="Qu N."/>
            <person name="Zhao S."/>
            <person name="Tian F."/>
            <person name="Wang X."/>
            <person name="Wang H."/>
            <person name="Xu L."/>
            <person name="Liu X."/>
            <person name="Vinar T."/>
            <person name="Wang Y."/>
            <person name="Lam T.W."/>
            <person name="Yiu S.M."/>
            <person name="Liu S."/>
            <person name="Zhang H."/>
            <person name="Li D."/>
            <person name="Huang Y."/>
            <person name="Wang X."/>
            <person name="Yang G."/>
            <person name="Jiang Z."/>
            <person name="Wang J."/>
            <person name="Qin N."/>
            <person name="Li L."/>
            <person name="Li J."/>
            <person name="Bolund L."/>
            <person name="Kristiansen K."/>
            <person name="Wong G.K."/>
            <person name="Olson M."/>
            <person name="Zhang X."/>
            <person name="Li S."/>
            <person name="Yang H."/>
            <person name="Wang J."/>
            <person name="Wang J."/>
        </authorList>
    </citation>
    <scope>NUCLEOTIDE SEQUENCE [LARGE SCALE GENOMIC DNA]</scope>
</reference>
<dbReference type="Gene3D" id="2.170.260.10">
    <property type="entry name" value="paz domain"/>
    <property type="match status" value="1"/>
</dbReference>
<dbReference type="SUPFAM" id="SSF53098">
    <property type="entry name" value="Ribonuclease H-like"/>
    <property type="match status" value="1"/>
</dbReference>
<dbReference type="AlphaFoldDB" id="D2I3M6"/>
<proteinExistence type="inferred from homology"/>
<evidence type="ECO:0000256" key="1">
    <source>
        <dbReference type="ARBA" id="ARBA00004496"/>
    </source>
</evidence>
<dbReference type="PROSITE" id="PS50822">
    <property type="entry name" value="PIWI"/>
    <property type="match status" value="1"/>
</dbReference>
<keyword evidence="2" id="KW-0217">Developmental protein</keyword>
<dbReference type="GO" id="GO:0003723">
    <property type="term" value="F:RNA binding"/>
    <property type="evidence" value="ECO:0007669"/>
    <property type="project" value="UniProtKB-KW"/>
</dbReference>
<feature type="non-terminal residue" evidence="13">
    <location>
        <position position="1"/>
    </location>
</feature>
<dbReference type="GO" id="GO:0006417">
    <property type="term" value="P:regulation of translation"/>
    <property type="evidence" value="ECO:0007669"/>
    <property type="project" value="UniProtKB-KW"/>
</dbReference>
<evidence type="ECO:0000256" key="2">
    <source>
        <dbReference type="ARBA" id="ARBA00022473"/>
    </source>
</evidence>
<dbReference type="Pfam" id="PF02170">
    <property type="entry name" value="PAZ"/>
    <property type="match status" value="1"/>
</dbReference>
<keyword evidence="7" id="KW-0694">RNA-binding</keyword>
<evidence type="ECO:0000259" key="12">
    <source>
        <dbReference type="PROSITE" id="PS50822"/>
    </source>
</evidence>
<keyword evidence="5" id="KW-0810">Translation regulation</keyword>
<evidence type="ECO:0000256" key="4">
    <source>
        <dbReference type="ARBA" id="ARBA00022782"/>
    </source>
</evidence>
<comment type="similarity">
    <text evidence="10">Belongs to the argonaute family. Piwi subfamily.</text>
</comment>
<dbReference type="FunFam" id="2.170.260.10:FF:000003">
    <property type="entry name" value="Piwi-like RNA-mediated gene silencing 2"/>
    <property type="match status" value="1"/>
</dbReference>
<dbReference type="Gene3D" id="3.30.420.10">
    <property type="entry name" value="Ribonuclease H-like superfamily/Ribonuclease H"/>
    <property type="match status" value="1"/>
</dbReference>
<dbReference type="InterPro" id="IPR012337">
    <property type="entry name" value="RNaseH-like_sf"/>
</dbReference>
<evidence type="ECO:0000256" key="9">
    <source>
        <dbReference type="ARBA" id="ARBA00023254"/>
    </source>
</evidence>
<dbReference type="SUPFAM" id="SSF101690">
    <property type="entry name" value="PAZ domain"/>
    <property type="match status" value="1"/>
</dbReference>
<dbReference type="GO" id="GO:0051321">
    <property type="term" value="P:meiotic cell cycle"/>
    <property type="evidence" value="ECO:0007669"/>
    <property type="project" value="UniProtKB-KW"/>
</dbReference>
<evidence type="ECO:0000256" key="10">
    <source>
        <dbReference type="ARBA" id="ARBA00038291"/>
    </source>
</evidence>
<keyword evidence="3" id="KW-0963">Cytoplasm</keyword>
<dbReference type="GO" id="GO:0030154">
    <property type="term" value="P:cell differentiation"/>
    <property type="evidence" value="ECO:0007669"/>
    <property type="project" value="UniProtKB-KW"/>
</dbReference>
<evidence type="ECO:0000256" key="8">
    <source>
        <dbReference type="ARBA" id="ARBA00023158"/>
    </source>
</evidence>
<dbReference type="GO" id="GO:0005737">
    <property type="term" value="C:cytoplasm"/>
    <property type="evidence" value="ECO:0007669"/>
    <property type="project" value="UniProtKB-SubCell"/>
</dbReference>
<dbReference type="CDD" id="cd04658">
    <property type="entry name" value="Piwi_piwi-like_Euk"/>
    <property type="match status" value="1"/>
</dbReference>
<dbReference type="Gene3D" id="3.40.50.2300">
    <property type="match status" value="1"/>
</dbReference>
<evidence type="ECO:0000313" key="13">
    <source>
        <dbReference type="EMBL" id="EFB23541.1"/>
    </source>
</evidence>
<evidence type="ECO:0000256" key="5">
    <source>
        <dbReference type="ARBA" id="ARBA00022845"/>
    </source>
</evidence>
<dbReference type="InterPro" id="IPR036397">
    <property type="entry name" value="RNaseH_sf"/>
</dbReference>
<dbReference type="PANTHER" id="PTHR22891">
    <property type="entry name" value="EUKARYOTIC TRANSLATION INITIATION FACTOR 2C"/>
    <property type="match status" value="1"/>
</dbReference>
<dbReference type="Pfam" id="PF02171">
    <property type="entry name" value="Piwi"/>
    <property type="match status" value="1"/>
</dbReference>
<feature type="domain" description="PAZ" evidence="11">
    <location>
        <begin position="213"/>
        <end position="325"/>
    </location>
</feature>
<keyword evidence="6" id="KW-0744">Spermatogenesis</keyword>
<dbReference type="EMBL" id="GL194342">
    <property type="protein sequence ID" value="EFB23541.1"/>
    <property type="molecule type" value="Genomic_DNA"/>
</dbReference>